<keyword evidence="1 2" id="KW-0597">Phosphoprotein</keyword>
<comment type="caution">
    <text evidence="4">The sequence shown here is derived from an EMBL/GenBank/DDBJ whole genome shotgun (WGS) entry which is preliminary data.</text>
</comment>
<dbReference type="GO" id="GO:0000160">
    <property type="term" value="P:phosphorelay signal transduction system"/>
    <property type="evidence" value="ECO:0007669"/>
    <property type="project" value="InterPro"/>
</dbReference>
<dbReference type="InterPro" id="IPR050595">
    <property type="entry name" value="Bact_response_regulator"/>
</dbReference>
<dbReference type="PROSITE" id="PS50110">
    <property type="entry name" value="RESPONSE_REGULATORY"/>
    <property type="match status" value="1"/>
</dbReference>
<feature type="domain" description="Response regulatory" evidence="3">
    <location>
        <begin position="3"/>
        <end position="116"/>
    </location>
</feature>
<evidence type="ECO:0000256" key="2">
    <source>
        <dbReference type="PROSITE-ProRule" id="PRU00169"/>
    </source>
</evidence>
<dbReference type="SUPFAM" id="SSF52172">
    <property type="entry name" value="CheY-like"/>
    <property type="match status" value="1"/>
</dbReference>
<protein>
    <submittedName>
        <fullName evidence="4">Response regulator</fullName>
    </submittedName>
</protein>
<feature type="modified residue" description="4-aspartylphosphate" evidence="2">
    <location>
        <position position="52"/>
    </location>
</feature>
<gene>
    <name evidence="4" type="ORF">ENS06_15120</name>
</gene>
<evidence type="ECO:0000259" key="3">
    <source>
        <dbReference type="PROSITE" id="PS50110"/>
    </source>
</evidence>
<dbReference type="PANTHER" id="PTHR44591:SF23">
    <property type="entry name" value="CHEY SUBFAMILY"/>
    <property type="match status" value="1"/>
</dbReference>
<dbReference type="SMART" id="SM00448">
    <property type="entry name" value="REC"/>
    <property type="match status" value="1"/>
</dbReference>
<sequence length="119" mass="12922">MAKILVIEDDDGLRELLSTFLEEVGHSVVQAGDGLEGMECLEREPFDLIIVDVMLPYVSGIGLVKLSKESNPDVPVICITGYGNSPEKLAQEEHADRVLSKPFDLKDLASAVRTLLSAP</sequence>
<evidence type="ECO:0000256" key="1">
    <source>
        <dbReference type="ARBA" id="ARBA00022553"/>
    </source>
</evidence>
<dbReference type="InterPro" id="IPR011006">
    <property type="entry name" value="CheY-like_superfamily"/>
</dbReference>
<dbReference type="CDD" id="cd17574">
    <property type="entry name" value="REC_OmpR"/>
    <property type="match status" value="1"/>
</dbReference>
<evidence type="ECO:0000313" key="4">
    <source>
        <dbReference type="EMBL" id="HFK98643.1"/>
    </source>
</evidence>
<organism evidence="4">
    <name type="scientific">Desulfacinum infernum</name>
    <dbReference type="NCBI Taxonomy" id="35837"/>
    <lineage>
        <taxon>Bacteria</taxon>
        <taxon>Pseudomonadati</taxon>
        <taxon>Thermodesulfobacteriota</taxon>
        <taxon>Syntrophobacteria</taxon>
        <taxon>Syntrophobacterales</taxon>
        <taxon>Syntrophobacteraceae</taxon>
        <taxon>Desulfacinum</taxon>
    </lineage>
</organism>
<dbReference type="EMBL" id="DSTK01000041">
    <property type="protein sequence ID" value="HFK98643.1"/>
    <property type="molecule type" value="Genomic_DNA"/>
</dbReference>
<dbReference type="Gene3D" id="3.40.50.2300">
    <property type="match status" value="1"/>
</dbReference>
<name>A0A832A4U7_9BACT</name>
<proteinExistence type="predicted"/>
<dbReference type="Pfam" id="PF00072">
    <property type="entry name" value="Response_reg"/>
    <property type="match status" value="1"/>
</dbReference>
<reference evidence="4" key="1">
    <citation type="journal article" date="2020" name="mSystems">
        <title>Genome- and Community-Level Interaction Insights into Carbon Utilization and Element Cycling Functions of Hydrothermarchaeota in Hydrothermal Sediment.</title>
        <authorList>
            <person name="Zhou Z."/>
            <person name="Liu Y."/>
            <person name="Xu W."/>
            <person name="Pan J."/>
            <person name="Luo Z.H."/>
            <person name="Li M."/>
        </authorList>
    </citation>
    <scope>NUCLEOTIDE SEQUENCE [LARGE SCALE GENOMIC DNA]</scope>
    <source>
        <strain evidence="4">SpSt-456</strain>
    </source>
</reference>
<dbReference type="AlphaFoldDB" id="A0A832A4U7"/>
<dbReference type="InterPro" id="IPR001789">
    <property type="entry name" value="Sig_transdc_resp-reg_receiver"/>
</dbReference>
<dbReference type="PANTHER" id="PTHR44591">
    <property type="entry name" value="STRESS RESPONSE REGULATOR PROTEIN 1"/>
    <property type="match status" value="1"/>
</dbReference>
<accession>A0A832A4U7</accession>